<name>A0A976N1T7_9VIRU</name>
<accession>A0A976N1T7</accession>
<evidence type="ECO:0000313" key="1">
    <source>
        <dbReference type="EMBL" id="UPW41659.1"/>
    </source>
</evidence>
<dbReference type="EMBL" id="OM869645">
    <property type="protein sequence ID" value="UPW41659.1"/>
    <property type="molecule type" value="Genomic_DNA"/>
</dbReference>
<organism evidence="1">
    <name type="scientific">Peromfec virus RodF8_28</name>
    <dbReference type="NCBI Taxonomy" id="2929366"/>
    <lineage>
        <taxon>Viruses</taxon>
        <taxon>Monodnaviria</taxon>
        <taxon>Sangervirae</taxon>
        <taxon>Phixviricota</taxon>
        <taxon>Malgrandaviricetes</taxon>
        <taxon>Petitvirales</taxon>
        <taxon>Microviridae</taxon>
    </lineage>
</organism>
<protein>
    <submittedName>
        <fullName evidence="1">Uncharacterized protein</fullName>
    </submittedName>
</protein>
<reference evidence="1" key="1">
    <citation type="submission" date="2022-02" db="EMBL/GenBank/DDBJ databases">
        <title>Towards deciphering the DNA virus diversity associated with rodent species in the families Cricetidae and Heteromyidae.</title>
        <authorList>
            <person name="Lund M."/>
            <person name="Larsen B.B."/>
            <person name="Gryseels S."/>
            <person name="Kraberger S."/>
            <person name="Rowsey D.M."/>
            <person name="Steger L."/>
            <person name="Yule K.M."/>
            <person name="Upham N.S."/>
            <person name="Worobey M."/>
            <person name="Van Doorslaer K."/>
            <person name="Varsani A."/>
        </authorList>
    </citation>
    <scope>NUCLEOTIDE SEQUENCE</scope>
    <source>
        <strain evidence="1">NeonRodF8_28</strain>
    </source>
</reference>
<sequence length="45" mass="5010">MNDDFFDQYDPGSICPCRSTCIFYQRGDCSGADLLGFGYGCLDNE</sequence>
<proteinExistence type="predicted"/>